<dbReference type="AlphaFoldDB" id="A0A1E3P5Z9"/>
<feature type="compositionally biased region" description="Acidic residues" evidence="1">
    <location>
        <begin position="24"/>
        <end position="59"/>
    </location>
</feature>
<name>A0A1E3P5Z9_WICAA</name>
<evidence type="ECO:0000313" key="3">
    <source>
        <dbReference type="Proteomes" id="UP000094112"/>
    </source>
</evidence>
<organism evidence="2 3">
    <name type="scientific">Wickerhamomyces anomalus (strain ATCC 58044 / CBS 1984 / NCYC 433 / NRRL Y-366-8)</name>
    <name type="common">Yeast</name>
    <name type="synonym">Hansenula anomala</name>
    <dbReference type="NCBI Taxonomy" id="683960"/>
    <lineage>
        <taxon>Eukaryota</taxon>
        <taxon>Fungi</taxon>
        <taxon>Dikarya</taxon>
        <taxon>Ascomycota</taxon>
        <taxon>Saccharomycotina</taxon>
        <taxon>Saccharomycetes</taxon>
        <taxon>Phaffomycetales</taxon>
        <taxon>Wickerhamomycetaceae</taxon>
        <taxon>Wickerhamomyces</taxon>
    </lineage>
</organism>
<dbReference type="Proteomes" id="UP000094112">
    <property type="component" value="Unassembled WGS sequence"/>
</dbReference>
<keyword evidence="3" id="KW-1185">Reference proteome</keyword>
<accession>A0A1E3P5Z9</accession>
<dbReference type="RefSeq" id="XP_019039484.1">
    <property type="nucleotide sequence ID" value="XM_019183449.1"/>
</dbReference>
<evidence type="ECO:0000256" key="1">
    <source>
        <dbReference type="SAM" id="MobiDB-lite"/>
    </source>
</evidence>
<dbReference type="EMBL" id="KV454210">
    <property type="protein sequence ID" value="ODQ60277.1"/>
    <property type="molecule type" value="Genomic_DNA"/>
</dbReference>
<proteinExistence type="predicted"/>
<evidence type="ECO:0000313" key="2">
    <source>
        <dbReference type="EMBL" id="ODQ60277.1"/>
    </source>
</evidence>
<gene>
    <name evidence="2" type="ORF">WICANDRAFT_62842</name>
</gene>
<feature type="region of interest" description="Disordered" evidence="1">
    <location>
        <begin position="1"/>
        <end position="81"/>
    </location>
</feature>
<protein>
    <submittedName>
        <fullName evidence="2">Uncharacterized protein</fullName>
    </submittedName>
</protein>
<dbReference type="GeneID" id="30200695"/>
<reference evidence="2 3" key="1">
    <citation type="journal article" date="2016" name="Proc. Natl. Acad. Sci. U.S.A.">
        <title>Comparative genomics of biotechnologically important yeasts.</title>
        <authorList>
            <person name="Riley R."/>
            <person name="Haridas S."/>
            <person name="Wolfe K.H."/>
            <person name="Lopes M.R."/>
            <person name="Hittinger C.T."/>
            <person name="Goeker M."/>
            <person name="Salamov A.A."/>
            <person name="Wisecaver J.H."/>
            <person name="Long T.M."/>
            <person name="Calvey C.H."/>
            <person name="Aerts A.L."/>
            <person name="Barry K.W."/>
            <person name="Choi C."/>
            <person name="Clum A."/>
            <person name="Coughlan A.Y."/>
            <person name="Deshpande S."/>
            <person name="Douglass A.P."/>
            <person name="Hanson S.J."/>
            <person name="Klenk H.-P."/>
            <person name="LaButti K.M."/>
            <person name="Lapidus A."/>
            <person name="Lindquist E.A."/>
            <person name="Lipzen A.M."/>
            <person name="Meier-Kolthoff J.P."/>
            <person name="Ohm R.A."/>
            <person name="Otillar R.P."/>
            <person name="Pangilinan J.L."/>
            <person name="Peng Y."/>
            <person name="Rokas A."/>
            <person name="Rosa C.A."/>
            <person name="Scheuner C."/>
            <person name="Sibirny A.A."/>
            <person name="Slot J.C."/>
            <person name="Stielow J.B."/>
            <person name="Sun H."/>
            <person name="Kurtzman C.P."/>
            <person name="Blackwell M."/>
            <person name="Grigoriev I.V."/>
            <person name="Jeffries T.W."/>
        </authorList>
    </citation>
    <scope>NUCLEOTIDE SEQUENCE [LARGE SCALE GENOMIC DNA]</scope>
    <source>
        <strain evidence="3">ATCC 58044 / CBS 1984 / NCYC 433 / NRRL Y-366-8</strain>
    </source>
</reference>
<sequence>MNENKSVMNVSDDESIDMLQSEYECNDNIEEDDSISESESEGENEDEDEGEDKGDDNDGDINHPANVGIQNNVYANGDIRD</sequence>